<dbReference type="AlphaFoldDB" id="A0A164Y3M3"/>
<feature type="compositionally biased region" description="Pro residues" evidence="1">
    <location>
        <begin position="181"/>
        <end position="195"/>
    </location>
</feature>
<reference evidence="2 3" key="1">
    <citation type="journal article" date="2016" name="Mol. Biol. Evol.">
        <title>Comparative Genomics of Early-Diverging Mushroom-Forming Fungi Provides Insights into the Origins of Lignocellulose Decay Capabilities.</title>
        <authorList>
            <person name="Nagy L.G."/>
            <person name="Riley R."/>
            <person name="Tritt A."/>
            <person name="Adam C."/>
            <person name="Daum C."/>
            <person name="Floudas D."/>
            <person name="Sun H."/>
            <person name="Yadav J.S."/>
            <person name="Pangilinan J."/>
            <person name="Larsson K.H."/>
            <person name="Matsuura K."/>
            <person name="Barry K."/>
            <person name="Labutti K."/>
            <person name="Kuo R."/>
            <person name="Ohm R.A."/>
            <person name="Bhattacharya S.S."/>
            <person name="Shirouzu T."/>
            <person name="Yoshinaga Y."/>
            <person name="Martin F.M."/>
            <person name="Grigoriev I.V."/>
            <person name="Hibbett D.S."/>
        </authorList>
    </citation>
    <scope>NUCLEOTIDE SEQUENCE [LARGE SCALE GENOMIC DNA]</scope>
    <source>
        <strain evidence="2 3">HHB9708</strain>
    </source>
</reference>
<dbReference type="EMBL" id="KV419399">
    <property type="protein sequence ID" value="KZS96549.1"/>
    <property type="molecule type" value="Genomic_DNA"/>
</dbReference>
<dbReference type="Proteomes" id="UP000076722">
    <property type="component" value="Unassembled WGS sequence"/>
</dbReference>
<evidence type="ECO:0000313" key="3">
    <source>
        <dbReference type="Proteomes" id="UP000076722"/>
    </source>
</evidence>
<evidence type="ECO:0000256" key="1">
    <source>
        <dbReference type="SAM" id="MobiDB-lite"/>
    </source>
</evidence>
<feature type="region of interest" description="Disordered" evidence="1">
    <location>
        <begin position="150"/>
        <end position="195"/>
    </location>
</feature>
<dbReference type="STRING" id="1314777.A0A164Y3M3"/>
<sequence>MSVGSSQLSESELPASLSLPTTPSLLLHSISFVVPLRPMASPPIPRIPLVRSLDNAPLPPPRLATPPDSLCSLFQSLAWDILFIIGHIGRILFLLVWHSGCLLKESATTGTINGLIHGMGIALNVGPVQPPPLRHVTAFEMVRPPPPPAPPVAPLPDVRSPVASTSALPPPVPVHAEVGPEIPPPTPPSSPGPDAPSPIVFARGLLFNHVEVIPNAGNTIEISDSDSDSIRMNTSIAKKLVPMDKPEYRVLAFPEKLSKTGIHTWGTWVKRPFYSGITQGRQLVVTGHLMTGRRTVTAVAVASHGHFGIWQPVAVASHEEFWKKSSRDWTLELYIYSCSSLGFKPGCRDYPNLWH</sequence>
<proteinExistence type="predicted"/>
<organism evidence="2 3">
    <name type="scientific">Sistotremastrum niveocremeum HHB9708</name>
    <dbReference type="NCBI Taxonomy" id="1314777"/>
    <lineage>
        <taxon>Eukaryota</taxon>
        <taxon>Fungi</taxon>
        <taxon>Dikarya</taxon>
        <taxon>Basidiomycota</taxon>
        <taxon>Agaricomycotina</taxon>
        <taxon>Agaricomycetes</taxon>
        <taxon>Sistotremastrales</taxon>
        <taxon>Sistotremastraceae</taxon>
        <taxon>Sertulicium</taxon>
        <taxon>Sertulicium niveocremeum</taxon>
    </lineage>
</organism>
<protein>
    <submittedName>
        <fullName evidence="2">Uncharacterized protein</fullName>
    </submittedName>
</protein>
<name>A0A164Y3M3_9AGAM</name>
<accession>A0A164Y3M3</accession>
<keyword evidence="3" id="KW-1185">Reference proteome</keyword>
<evidence type="ECO:0000313" key="2">
    <source>
        <dbReference type="EMBL" id="KZS96549.1"/>
    </source>
</evidence>
<gene>
    <name evidence="2" type="ORF">SISNIDRAFT_464015</name>
</gene>